<name>A0A4Z2EE53_9TELE</name>
<dbReference type="AlphaFoldDB" id="A0A4Z2EE53"/>
<proteinExistence type="predicted"/>
<evidence type="ECO:0000313" key="1">
    <source>
        <dbReference type="EMBL" id="TNN27156.1"/>
    </source>
</evidence>
<reference evidence="1 2" key="1">
    <citation type="submission" date="2019-03" db="EMBL/GenBank/DDBJ databases">
        <title>First draft genome of Liparis tanakae, snailfish: a comprehensive survey of snailfish specific genes.</title>
        <authorList>
            <person name="Kim W."/>
            <person name="Song I."/>
            <person name="Jeong J.-H."/>
            <person name="Kim D."/>
            <person name="Kim S."/>
            <person name="Ryu S."/>
            <person name="Song J.Y."/>
            <person name="Lee S.K."/>
        </authorList>
    </citation>
    <scope>NUCLEOTIDE SEQUENCE [LARGE SCALE GENOMIC DNA]</scope>
    <source>
        <tissue evidence="1">Muscle</tissue>
    </source>
</reference>
<organism evidence="1 2">
    <name type="scientific">Liparis tanakae</name>
    <name type="common">Tanaka's snailfish</name>
    <dbReference type="NCBI Taxonomy" id="230148"/>
    <lineage>
        <taxon>Eukaryota</taxon>
        <taxon>Metazoa</taxon>
        <taxon>Chordata</taxon>
        <taxon>Craniata</taxon>
        <taxon>Vertebrata</taxon>
        <taxon>Euteleostomi</taxon>
        <taxon>Actinopterygii</taxon>
        <taxon>Neopterygii</taxon>
        <taxon>Teleostei</taxon>
        <taxon>Neoteleostei</taxon>
        <taxon>Acanthomorphata</taxon>
        <taxon>Eupercaria</taxon>
        <taxon>Perciformes</taxon>
        <taxon>Cottioidei</taxon>
        <taxon>Cottales</taxon>
        <taxon>Liparidae</taxon>
        <taxon>Liparis</taxon>
    </lineage>
</organism>
<dbReference type="EMBL" id="SRLO01008787">
    <property type="protein sequence ID" value="TNN27156.1"/>
    <property type="molecule type" value="Genomic_DNA"/>
</dbReference>
<dbReference type="Proteomes" id="UP000314294">
    <property type="component" value="Unassembled WGS sequence"/>
</dbReference>
<sequence length="48" mass="5653">MKERWTMLGLLLFFLLSVVMTCCFVWQYRMPKLEPGAVGLYDLLLLGR</sequence>
<accession>A0A4Z2EE53</accession>
<comment type="caution">
    <text evidence="1">The sequence shown here is derived from an EMBL/GenBank/DDBJ whole genome shotgun (WGS) entry which is preliminary data.</text>
</comment>
<gene>
    <name evidence="1" type="ORF">EYF80_062701</name>
</gene>
<keyword evidence="2" id="KW-1185">Reference proteome</keyword>
<protein>
    <submittedName>
        <fullName evidence="1">Uncharacterized protein</fullName>
    </submittedName>
</protein>
<evidence type="ECO:0000313" key="2">
    <source>
        <dbReference type="Proteomes" id="UP000314294"/>
    </source>
</evidence>